<comment type="caution">
    <text evidence="1">The sequence shown here is derived from an EMBL/GenBank/DDBJ whole genome shotgun (WGS) entry which is preliminary data.</text>
</comment>
<name>A0A318J688_9BURK</name>
<evidence type="ECO:0000313" key="2">
    <source>
        <dbReference type="Proteomes" id="UP000247792"/>
    </source>
</evidence>
<organism evidence="1 2">
    <name type="scientific">Undibacterium pigrum</name>
    <dbReference type="NCBI Taxonomy" id="401470"/>
    <lineage>
        <taxon>Bacteria</taxon>
        <taxon>Pseudomonadati</taxon>
        <taxon>Pseudomonadota</taxon>
        <taxon>Betaproteobacteria</taxon>
        <taxon>Burkholderiales</taxon>
        <taxon>Oxalobacteraceae</taxon>
        <taxon>Undibacterium</taxon>
    </lineage>
</organism>
<dbReference type="Pfam" id="PF06723">
    <property type="entry name" value="MreB_Mbl"/>
    <property type="match status" value="1"/>
</dbReference>
<protein>
    <submittedName>
        <fullName evidence="1">Rod shape-determining protein MreB</fullName>
    </submittedName>
</protein>
<dbReference type="AlphaFoldDB" id="A0A318J688"/>
<dbReference type="OrthoDB" id="8612466at2"/>
<evidence type="ECO:0000313" key="1">
    <source>
        <dbReference type="EMBL" id="PXX42662.1"/>
    </source>
</evidence>
<proteinExistence type="predicted"/>
<reference evidence="1 2" key="1">
    <citation type="submission" date="2018-05" db="EMBL/GenBank/DDBJ databases">
        <title>Genomic Encyclopedia of Type Strains, Phase IV (KMG-IV): sequencing the most valuable type-strain genomes for metagenomic binning, comparative biology and taxonomic classification.</title>
        <authorList>
            <person name="Goeker M."/>
        </authorList>
    </citation>
    <scope>NUCLEOTIDE SEQUENCE [LARGE SCALE GENOMIC DNA]</scope>
    <source>
        <strain evidence="1 2">DSM 19792</strain>
    </source>
</reference>
<dbReference type="EMBL" id="QJKB01000005">
    <property type="protein sequence ID" value="PXX42662.1"/>
    <property type="molecule type" value="Genomic_DNA"/>
</dbReference>
<dbReference type="Gene3D" id="3.30.420.40">
    <property type="match status" value="1"/>
</dbReference>
<gene>
    <name evidence="1" type="ORF">DFR42_105324</name>
</gene>
<accession>A0A318J688</accession>
<dbReference type="InterPro" id="IPR056546">
    <property type="entry name" value="MreB_MamK-like"/>
</dbReference>
<dbReference type="RefSeq" id="WP_110256192.1">
    <property type="nucleotide sequence ID" value="NZ_QJKB01000005.1"/>
</dbReference>
<dbReference type="Proteomes" id="UP000247792">
    <property type="component" value="Unassembled WGS sequence"/>
</dbReference>
<keyword evidence="2" id="KW-1185">Reference proteome</keyword>
<sequence length="162" mass="17310">MFNFLQSTIYVQISPDRLSMRDVKSGQSISEIPELAISAPPKQKLLGIGAAARAAAASQNGAILVNPFAHPRSLVSDFTVAEQLIKAFLSRLVGGPSLKMSPVVVIHPQGNPEGGFTQVENRAFRELGFGAGAAKVLLWQGDDLTDQEILSGQFSSRGQMCE</sequence>